<dbReference type="KEGG" id="bvz:BRAD3257_4457"/>
<dbReference type="AlphaFoldDB" id="A0A2U3Q210"/>
<reference evidence="1 2" key="1">
    <citation type="submission" date="2018-03" db="EMBL/GenBank/DDBJ databases">
        <authorList>
            <person name="Gully D."/>
        </authorList>
    </citation>
    <scope>NUCLEOTIDE SEQUENCE [LARGE SCALE GENOMIC DNA]</scope>
    <source>
        <strain evidence="1">ORS3257</strain>
    </source>
</reference>
<protein>
    <submittedName>
        <fullName evidence="1">Uncharacterized protein</fullName>
    </submittedName>
</protein>
<evidence type="ECO:0000313" key="2">
    <source>
        <dbReference type="Proteomes" id="UP000246085"/>
    </source>
</evidence>
<sequence length="57" mass="5935">MLRGPGGCERTEAEYRRLAVLAGFSFAGTTDIGSFSLIKSGRSVSEADTVVRTAAPA</sequence>
<accession>A0A2U3Q210</accession>
<dbReference type="EMBL" id="LS398110">
    <property type="protein sequence ID" value="SPP95445.1"/>
    <property type="molecule type" value="Genomic_DNA"/>
</dbReference>
<name>A0A2U3Q210_9BRAD</name>
<organism evidence="1 2">
    <name type="scientific">Bradyrhizobium vignae</name>
    <dbReference type="NCBI Taxonomy" id="1549949"/>
    <lineage>
        <taxon>Bacteria</taxon>
        <taxon>Pseudomonadati</taxon>
        <taxon>Pseudomonadota</taxon>
        <taxon>Alphaproteobacteria</taxon>
        <taxon>Hyphomicrobiales</taxon>
        <taxon>Nitrobacteraceae</taxon>
        <taxon>Bradyrhizobium</taxon>
    </lineage>
</organism>
<evidence type="ECO:0000313" key="1">
    <source>
        <dbReference type="EMBL" id="SPP95445.1"/>
    </source>
</evidence>
<proteinExistence type="predicted"/>
<gene>
    <name evidence="1" type="ORF">BRAD3257_4457</name>
</gene>
<dbReference type="Proteomes" id="UP000246085">
    <property type="component" value="Chromosome BRAD3257"/>
</dbReference>